<dbReference type="GO" id="GO:0000156">
    <property type="term" value="F:phosphorelay response regulator activity"/>
    <property type="evidence" value="ECO:0007669"/>
    <property type="project" value="TreeGrafter"/>
</dbReference>
<dbReference type="STRING" id="693986.MOC_0675"/>
<dbReference type="SUPFAM" id="SSF52172">
    <property type="entry name" value="CheY-like"/>
    <property type="match status" value="1"/>
</dbReference>
<dbReference type="eggNOG" id="COG0745">
    <property type="taxonomic scope" value="Bacteria"/>
</dbReference>
<dbReference type="GO" id="GO:0005829">
    <property type="term" value="C:cytosol"/>
    <property type="evidence" value="ECO:0007669"/>
    <property type="project" value="TreeGrafter"/>
</dbReference>
<dbReference type="CDD" id="cd00383">
    <property type="entry name" value="trans_reg_C"/>
    <property type="match status" value="1"/>
</dbReference>
<evidence type="ECO:0000256" key="7">
    <source>
        <dbReference type="PROSITE-ProRule" id="PRU01091"/>
    </source>
</evidence>
<dbReference type="InterPro" id="IPR001867">
    <property type="entry name" value="OmpR/PhoB-type_DNA-bd"/>
</dbReference>
<dbReference type="InterPro" id="IPR039420">
    <property type="entry name" value="WalR-like"/>
</dbReference>
<feature type="domain" description="OmpR/PhoB-type" evidence="9">
    <location>
        <begin position="127"/>
        <end position="227"/>
    </location>
</feature>
<reference evidence="10 11" key="1">
    <citation type="journal article" date="2014" name="PLoS ONE">
        <title>Genome Information of Methylobacterium oryzae, a Plant-Probiotic Methylotroph in the Phyllosphere.</title>
        <authorList>
            <person name="Kwak M.J."/>
            <person name="Jeong H."/>
            <person name="Madhaiyan M."/>
            <person name="Lee Y."/>
            <person name="Sa T.M."/>
            <person name="Oh T.K."/>
            <person name="Kim J.F."/>
        </authorList>
    </citation>
    <scope>NUCLEOTIDE SEQUENCE [LARGE SCALE GENOMIC DNA]</scope>
    <source>
        <strain evidence="10 11">CBMB20</strain>
    </source>
</reference>
<dbReference type="SMART" id="SM00448">
    <property type="entry name" value="REC"/>
    <property type="match status" value="1"/>
</dbReference>
<evidence type="ECO:0000256" key="6">
    <source>
        <dbReference type="PROSITE-ProRule" id="PRU00169"/>
    </source>
</evidence>
<dbReference type="SMART" id="SM00862">
    <property type="entry name" value="Trans_reg_C"/>
    <property type="match status" value="1"/>
</dbReference>
<dbReference type="GO" id="GO:0000976">
    <property type="term" value="F:transcription cis-regulatory region binding"/>
    <property type="evidence" value="ECO:0007669"/>
    <property type="project" value="TreeGrafter"/>
</dbReference>
<dbReference type="Gene3D" id="1.10.10.10">
    <property type="entry name" value="Winged helix-like DNA-binding domain superfamily/Winged helix DNA-binding domain"/>
    <property type="match status" value="1"/>
</dbReference>
<proteinExistence type="predicted"/>
<dbReference type="HOGENOM" id="CLU_000445_30_1_5"/>
<dbReference type="PANTHER" id="PTHR48111">
    <property type="entry name" value="REGULATOR OF RPOS"/>
    <property type="match status" value="1"/>
</dbReference>
<evidence type="ECO:0000256" key="4">
    <source>
        <dbReference type="ARBA" id="ARBA00023125"/>
    </source>
</evidence>
<feature type="domain" description="Response regulatory" evidence="8">
    <location>
        <begin position="3"/>
        <end position="117"/>
    </location>
</feature>
<dbReference type="InterPro" id="IPR001789">
    <property type="entry name" value="Sig_transdc_resp-reg_receiver"/>
</dbReference>
<evidence type="ECO:0000313" key="10">
    <source>
        <dbReference type="EMBL" id="AIQ88430.1"/>
    </source>
</evidence>
<accession>A0A089NPJ4</accession>
<feature type="modified residue" description="4-aspartylphosphate" evidence="6">
    <location>
        <position position="52"/>
    </location>
</feature>
<feature type="DNA-binding region" description="OmpR/PhoB-type" evidence="7">
    <location>
        <begin position="127"/>
        <end position="227"/>
    </location>
</feature>
<keyword evidence="4 7" id="KW-0238">DNA-binding</keyword>
<dbReference type="PROSITE" id="PS50110">
    <property type="entry name" value="RESPONSE_REGULATORY"/>
    <property type="match status" value="1"/>
</dbReference>
<dbReference type="PANTHER" id="PTHR48111:SF1">
    <property type="entry name" value="TWO-COMPONENT RESPONSE REGULATOR ORR33"/>
    <property type="match status" value="1"/>
</dbReference>
<dbReference type="GO" id="GO:0032993">
    <property type="term" value="C:protein-DNA complex"/>
    <property type="evidence" value="ECO:0007669"/>
    <property type="project" value="TreeGrafter"/>
</dbReference>
<sequence>MTRILIVEDDIDIRGLLARGLEAEGFEVGTAACVDEALKAAHDPAPGAVLLDINLPDGSGHDICRSLREGGFPGAILFLSARDEIRDRAEGLALGADDYIIKPFEFDELVARLRTHLMRREQAEAPRSRITVGKLMLDLETRQASCGEASARLTPREADLLGMLMENIGKPVSRADIFDRLWASQGGLSLNVVDVYIGYLRSKMADFVRYGGPGLVTVRGKGFMLELRGPDFRQ</sequence>
<dbReference type="PROSITE" id="PS51755">
    <property type="entry name" value="OMPR_PHOB"/>
    <property type="match status" value="1"/>
</dbReference>
<dbReference type="Pfam" id="PF00072">
    <property type="entry name" value="Response_reg"/>
    <property type="match status" value="1"/>
</dbReference>
<keyword evidence="5" id="KW-0804">Transcription</keyword>
<evidence type="ECO:0000256" key="1">
    <source>
        <dbReference type="ARBA" id="ARBA00022553"/>
    </source>
</evidence>
<keyword evidence="3" id="KW-0805">Transcription regulation</keyword>
<evidence type="ECO:0000313" key="11">
    <source>
        <dbReference type="Proteomes" id="UP000029492"/>
    </source>
</evidence>
<gene>
    <name evidence="10" type="ORF">MOC_0675</name>
</gene>
<dbReference type="KEGG" id="mor:MOC_0675"/>
<keyword evidence="2" id="KW-0902">Two-component regulatory system</keyword>
<dbReference type="EMBL" id="CP003811">
    <property type="protein sequence ID" value="AIQ88430.1"/>
    <property type="molecule type" value="Genomic_DNA"/>
</dbReference>
<evidence type="ECO:0000259" key="9">
    <source>
        <dbReference type="PROSITE" id="PS51755"/>
    </source>
</evidence>
<dbReference type="Pfam" id="PF00486">
    <property type="entry name" value="Trans_reg_C"/>
    <property type="match status" value="1"/>
</dbReference>
<evidence type="ECO:0000256" key="3">
    <source>
        <dbReference type="ARBA" id="ARBA00023015"/>
    </source>
</evidence>
<evidence type="ECO:0000256" key="2">
    <source>
        <dbReference type="ARBA" id="ARBA00023012"/>
    </source>
</evidence>
<keyword evidence="11" id="KW-1185">Reference proteome</keyword>
<dbReference type="Gene3D" id="3.40.50.2300">
    <property type="match status" value="1"/>
</dbReference>
<dbReference type="Proteomes" id="UP000029492">
    <property type="component" value="Chromosome"/>
</dbReference>
<dbReference type="SUPFAM" id="SSF46894">
    <property type="entry name" value="C-terminal effector domain of the bipartite response regulators"/>
    <property type="match status" value="1"/>
</dbReference>
<name>A0A089NPJ4_9HYPH</name>
<dbReference type="InterPro" id="IPR011006">
    <property type="entry name" value="CheY-like_superfamily"/>
</dbReference>
<dbReference type="InterPro" id="IPR036388">
    <property type="entry name" value="WH-like_DNA-bd_sf"/>
</dbReference>
<dbReference type="AlphaFoldDB" id="A0A089NPJ4"/>
<organism evidence="10 11">
    <name type="scientific">Methylobacterium oryzae CBMB20</name>
    <dbReference type="NCBI Taxonomy" id="693986"/>
    <lineage>
        <taxon>Bacteria</taxon>
        <taxon>Pseudomonadati</taxon>
        <taxon>Pseudomonadota</taxon>
        <taxon>Alphaproteobacteria</taxon>
        <taxon>Hyphomicrobiales</taxon>
        <taxon>Methylobacteriaceae</taxon>
        <taxon>Methylobacterium</taxon>
    </lineage>
</organism>
<dbReference type="RefSeq" id="WP_043755618.1">
    <property type="nucleotide sequence ID" value="NZ_CP003811.1"/>
</dbReference>
<evidence type="ECO:0000256" key="5">
    <source>
        <dbReference type="ARBA" id="ARBA00023163"/>
    </source>
</evidence>
<keyword evidence="1 6" id="KW-0597">Phosphoprotein</keyword>
<protein>
    <submittedName>
        <fullName evidence="10">Two component winged helix family transcriptional regulator</fullName>
    </submittedName>
</protein>
<dbReference type="CDD" id="cd17574">
    <property type="entry name" value="REC_OmpR"/>
    <property type="match status" value="1"/>
</dbReference>
<dbReference type="GO" id="GO:0006355">
    <property type="term" value="P:regulation of DNA-templated transcription"/>
    <property type="evidence" value="ECO:0007669"/>
    <property type="project" value="InterPro"/>
</dbReference>
<dbReference type="InterPro" id="IPR016032">
    <property type="entry name" value="Sig_transdc_resp-reg_C-effctor"/>
</dbReference>
<evidence type="ECO:0000259" key="8">
    <source>
        <dbReference type="PROSITE" id="PS50110"/>
    </source>
</evidence>